<keyword evidence="11 13" id="KW-0968">Cytoplasmic vesicle</keyword>
<evidence type="ECO:0000256" key="8">
    <source>
        <dbReference type="ARBA" id="ARBA00022927"/>
    </source>
</evidence>
<feature type="region of interest" description="Disordered" evidence="14">
    <location>
        <begin position="586"/>
        <end position="612"/>
    </location>
</feature>
<evidence type="ECO:0000256" key="3">
    <source>
        <dbReference type="ARBA" id="ARBA00011775"/>
    </source>
</evidence>
<dbReference type="GO" id="GO:0000139">
    <property type="term" value="C:Golgi membrane"/>
    <property type="evidence" value="ECO:0007669"/>
    <property type="project" value="UniProtKB-SubCell"/>
</dbReference>
<evidence type="ECO:0000256" key="11">
    <source>
        <dbReference type="ARBA" id="ARBA00023329"/>
    </source>
</evidence>
<sequence>MAQPLVKKDDDHDDELEYSPFVGIEKGAVLQEARVFNDPQLDPRRCSQVITKLLYLLNQGESFTKVEATEVFFSVTKLFQSKDTGLRRMVYLIIKELSPSADEVIIVTSSLMKDMNSKIDMYRANAIRVLCRIIDGTLLTQIERYLKQAIVDKNPVVSSAALVSGLHMLKTNPEIVKRWSNEVQEAVQSRAALVQFHALALLHQIRQNDRLAVSKLVGTLTRGAVRSPLAQCLLIRYTSQIIRDMSNHGQSGERPFYDFLESCLRHKAEMVILEAARAITELDNVTSRELTPAITVLQLFLSSPKPVLRFAAVRTLNKVAMTHPMAVTNCNIDMESLISDQNRSIATLAITTLLKTGNESSVERLMKQITNFMSDIADEFKIVVVEAIRSLCLKFPLKYRSLMNFLSNILREEGGFEFKRAIVDSIVTIIRDIPDAKENGLLHLCEFIEDCEFTYLSTQILHFLGMEGPNTSDPSKYIRYIYNRVHLENATVRAAAVCTLAKFGFMVEALKPRITVLLKRCIYDSDDEVRDRATLFLSILGNDGLVDTEKDSIEFLFGSLEAPLVNLETSLKNYEPSEEAFDVDSVPKEVKSQPLAEKKAKGKKPTGLGAPPSAPVSGFDAYERVLSSIPEFATFGKLFKSSSPVELTEAETEYSVNVVKHIFESHVVFQYNCTNTVPEQLLERVNVIVDASEAEEFSELSSKPLNSLPYDSPGQAYVAFEKPEGIPAVGKFSNTLTFIVKEVELSTGEPLDDGVEDEYQLEDLEVVAADYMVNVGVSNFRNAWENMDEGNELVDEYGLGPRDSLGEAVKAVTDLLGMQSCEGTETVASNARSHTCLLSGLYIGNVKVLVKAQFGMDSSKEIVMKLAVRADDPSVSDAIHALVANG</sequence>
<evidence type="ECO:0000256" key="4">
    <source>
        <dbReference type="ARBA" id="ARBA00022448"/>
    </source>
</evidence>
<evidence type="ECO:0000313" key="18">
    <source>
        <dbReference type="EMBL" id="KAG7583973.1"/>
    </source>
</evidence>
<keyword evidence="6" id="KW-0677">Repeat</keyword>
<dbReference type="FunFam" id="1.25.10.10:FF:000071">
    <property type="entry name" value="Coatomer subunit gamma"/>
    <property type="match status" value="1"/>
</dbReference>
<dbReference type="GO" id="GO:0006888">
    <property type="term" value="P:endoplasmic reticulum to Golgi vesicle-mediated transport"/>
    <property type="evidence" value="ECO:0007669"/>
    <property type="project" value="TreeGrafter"/>
</dbReference>
<dbReference type="GO" id="GO:0005793">
    <property type="term" value="C:endoplasmic reticulum-Golgi intermediate compartment"/>
    <property type="evidence" value="ECO:0007669"/>
    <property type="project" value="TreeGrafter"/>
</dbReference>
<dbReference type="GO" id="GO:0006886">
    <property type="term" value="P:intracellular protein transport"/>
    <property type="evidence" value="ECO:0007669"/>
    <property type="project" value="InterPro"/>
</dbReference>
<dbReference type="Pfam" id="PF16381">
    <property type="entry name" value="Coatomer_g_Cpla"/>
    <property type="match status" value="1"/>
</dbReference>
<dbReference type="EMBL" id="JAEFBJ010000008">
    <property type="protein sequence ID" value="KAG7583973.1"/>
    <property type="molecule type" value="Genomic_DNA"/>
</dbReference>
<evidence type="ECO:0000256" key="10">
    <source>
        <dbReference type="ARBA" id="ARBA00023136"/>
    </source>
</evidence>
<evidence type="ECO:0000256" key="1">
    <source>
        <dbReference type="ARBA" id="ARBA00004255"/>
    </source>
</evidence>
<evidence type="ECO:0000256" key="6">
    <source>
        <dbReference type="ARBA" id="ARBA00022737"/>
    </source>
</evidence>
<reference evidence="18 19" key="1">
    <citation type="submission" date="2020-12" db="EMBL/GenBank/DDBJ databases">
        <title>Concerted genomic and epigenomic changes stabilize Arabidopsis allopolyploids.</title>
        <authorList>
            <person name="Chen Z."/>
        </authorList>
    </citation>
    <scope>NUCLEOTIDE SEQUENCE [LARGE SCALE GENOMIC DNA]</scope>
    <source>
        <strain evidence="18">As9502</strain>
        <tissue evidence="18">Leaf</tissue>
    </source>
</reference>
<dbReference type="PANTHER" id="PTHR10261:SF8">
    <property type="entry name" value="COATOMER SUBUNIT GAMMA"/>
    <property type="match status" value="1"/>
</dbReference>
<feature type="domain" description="Clathrin/coatomer adaptor adaptin-like N-terminal" evidence="15">
    <location>
        <begin position="27"/>
        <end position="541"/>
    </location>
</feature>
<dbReference type="FunFam" id="1.25.10.10:FF:000078">
    <property type="entry name" value="Coatomer subunit gamma"/>
    <property type="match status" value="1"/>
</dbReference>
<dbReference type="Pfam" id="PF01602">
    <property type="entry name" value="Adaptin_N"/>
    <property type="match status" value="1"/>
</dbReference>
<evidence type="ECO:0000256" key="9">
    <source>
        <dbReference type="ARBA" id="ARBA00023034"/>
    </source>
</evidence>
<feature type="domain" description="Coatomer subunit gamma C-terminal" evidence="17">
    <location>
        <begin position="769"/>
        <end position="882"/>
    </location>
</feature>
<evidence type="ECO:0000256" key="5">
    <source>
        <dbReference type="ARBA" id="ARBA00022490"/>
    </source>
</evidence>
<dbReference type="FunFam" id="2.60.40.1480:FF:000002">
    <property type="entry name" value="Coatomer subunit gamma"/>
    <property type="match status" value="1"/>
</dbReference>
<keyword evidence="9 13" id="KW-0333">Golgi apparatus</keyword>
<evidence type="ECO:0000313" key="19">
    <source>
        <dbReference type="Proteomes" id="UP000694251"/>
    </source>
</evidence>
<dbReference type="GO" id="GO:0005783">
    <property type="term" value="C:endoplasmic reticulum"/>
    <property type="evidence" value="ECO:0007669"/>
    <property type="project" value="TreeGrafter"/>
</dbReference>
<feature type="domain" description="Coatomer gamma subunit appendage Ig-like subdomain" evidence="16">
    <location>
        <begin position="621"/>
        <end position="766"/>
    </location>
</feature>
<keyword evidence="4 13" id="KW-0813">Transport</keyword>
<evidence type="ECO:0000259" key="15">
    <source>
        <dbReference type="Pfam" id="PF01602"/>
    </source>
</evidence>
<evidence type="ECO:0000256" key="7">
    <source>
        <dbReference type="ARBA" id="ARBA00022892"/>
    </source>
</evidence>
<dbReference type="InterPro" id="IPR017106">
    <property type="entry name" value="Coatomer_gsu"/>
</dbReference>
<dbReference type="Proteomes" id="UP000694251">
    <property type="component" value="Chromosome 8"/>
</dbReference>
<dbReference type="GO" id="GO:0005198">
    <property type="term" value="F:structural molecule activity"/>
    <property type="evidence" value="ECO:0007669"/>
    <property type="project" value="InterPro"/>
</dbReference>
<name>A0A8T2BD68_ARASU</name>
<dbReference type="GO" id="GO:0030126">
    <property type="term" value="C:COPI vesicle coat"/>
    <property type="evidence" value="ECO:0007669"/>
    <property type="project" value="InterPro"/>
</dbReference>
<keyword evidence="8 13" id="KW-0653">Protein transport</keyword>
<dbReference type="Pfam" id="PF08752">
    <property type="entry name" value="COP-gamma_platf"/>
    <property type="match status" value="1"/>
</dbReference>
<proteinExistence type="inferred from homology"/>
<comment type="function">
    <text evidence="12 13">The coatomer is a cytosolic protein complex that binds to dilysine motifs and reversibly associates with Golgi non-clathrin-coated vesicles, which further mediate biosynthetic protein transport from the ER, via the Golgi up to the trans Golgi network. Coatomer complex is required for budding from Golgi membranes, and is essential for the retrograde Golgi-to-ER transport of dilysine-tagged proteins.</text>
</comment>
<evidence type="ECO:0000259" key="16">
    <source>
        <dbReference type="Pfam" id="PF08752"/>
    </source>
</evidence>
<comment type="subcellular location">
    <subcellularLocation>
        <location evidence="13">Cytoplasm</location>
    </subcellularLocation>
    <subcellularLocation>
        <location evidence="1 13">Golgi apparatus membrane</location>
        <topology evidence="1 13">Peripheral membrane protein</topology>
        <orientation evidence="1 13">Cytoplasmic side</orientation>
    </subcellularLocation>
    <subcellularLocation>
        <location evidence="13">Cytoplasmic vesicle</location>
        <location evidence="13">COPI-coated vesicle membrane</location>
        <topology evidence="13">Peripheral membrane protein</topology>
        <orientation evidence="13">Cytoplasmic side</orientation>
    </subcellularLocation>
</comment>
<dbReference type="OrthoDB" id="1074925at2759"/>
<evidence type="ECO:0000256" key="14">
    <source>
        <dbReference type="SAM" id="MobiDB-lite"/>
    </source>
</evidence>
<keyword evidence="7 13" id="KW-0931">ER-Golgi transport</keyword>
<protein>
    <recommendedName>
        <fullName evidence="13">Coatomer subunit gamma</fullName>
    </recommendedName>
</protein>
<evidence type="ECO:0000259" key="17">
    <source>
        <dbReference type="Pfam" id="PF16381"/>
    </source>
</evidence>
<dbReference type="GO" id="GO:0006891">
    <property type="term" value="P:intra-Golgi vesicle-mediated transport"/>
    <property type="evidence" value="ECO:0007669"/>
    <property type="project" value="TreeGrafter"/>
</dbReference>
<dbReference type="InterPro" id="IPR032154">
    <property type="entry name" value="Coatomer_g_Cpla"/>
</dbReference>
<keyword evidence="5 13" id="KW-0963">Cytoplasm</keyword>
<evidence type="ECO:0000256" key="12">
    <source>
        <dbReference type="ARBA" id="ARBA00025536"/>
    </source>
</evidence>
<gene>
    <name evidence="18" type="ORF">ISN44_As08g034740</name>
</gene>
<dbReference type="AlphaFoldDB" id="A0A8T2BD68"/>
<dbReference type="PIRSF" id="PIRSF037093">
    <property type="entry name" value="Coatomer_gamma_subunit"/>
    <property type="match status" value="1"/>
</dbReference>
<keyword evidence="10 13" id="KW-0472">Membrane</keyword>
<comment type="subunit">
    <text evidence="3">Oligomeric complex that consists of at least the alpha, beta, beta', gamma, delta, epsilon and zeta subunits.</text>
</comment>
<dbReference type="FunFam" id="3.30.310.10:FF:000011">
    <property type="entry name" value="Coatomer subunit gamma"/>
    <property type="match status" value="1"/>
</dbReference>
<comment type="similarity">
    <text evidence="2 13">Belongs to the COPG family.</text>
</comment>
<accession>A0A8T2BD68</accession>
<comment type="caution">
    <text evidence="18">The sequence shown here is derived from an EMBL/GenBank/DDBJ whole genome shotgun (WGS) entry which is preliminary data.</text>
</comment>
<evidence type="ECO:0000256" key="2">
    <source>
        <dbReference type="ARBA" id="ARBA00010720"/>
    </source>
</evidence>
<dbReference type="InterPro" id="IPR013040">
    <property type="entry name" value="Coatomer_gsu_app_Ig-like_dom"/>
</dbReference>
<organism evidence="18 19">
    <name type="scientific">Arabidopsis suecica</name>
    <name type="common">Swedish thale-cress</name>
    <name type="synonym">Cardaminopsis suecica</name>
    <dbReference type="NCBI Taxonomy" id="45249"/>
    <lineage>
        <taxon>Eukaryota</taxon>
        <taxon>Viridiplantae</taxon>
        <taxon>Streptophyta</taxon>
        <taxon>Embryophyta</taxon>
        <taxon>Tracheophyta</taxon>
        <taxon>Spermatophyta</taxon>
        <taxon>Magnoliopsida</taxon>
        <taxon>eudicotyledons</taxon>
        <taxon>Gunneridae</taxon>
        <taxon>Pentapetalae</taxon>
        <taxon>rosids</taxon>
        <taxon>malvids</taxon>
        <taxon>Brassicales</taxon>
        <taxon>Brassicaceae</taxon>
        <taxon>Camelineae</taxon>
        <taxon>Arabidopsis</taxon>
    </lineage>
</organism>
<dbReference type="PANTHER" id="PTHR10261">
    <property type="entry name" value="COATOMER SUBUNIT GAMMA"/>
    <property type="match status" value="1"/>
</dbReference>
<dbReference type="GO" id="GO:0009306">
    <property type="term" value="P:protein secretion"/>
    <property type="evidence" value="ECO:0007669"/>
    <property type="project" value="TreeGrafter"/>
</dbReference>
<feature type="compositionally biased region" description="Basic and acidic residues" evidence="14">
    <location>
        <begin position="586"/>
        <end position="599"/>
    </location>
</feature>
<dbReference type="InterPro" id="IPR002553">
    <property type="entry name" value="Clathrin/coatomer_adapt-like_N"/>
</dbReference>
<keyword evidence="19" id="KW-1185">Reference proteome</keyword>
<evidence type="ECO:0000256" key="13">
    <source>
        <dbReference type="PIRNR" id="PIRNR037093"/>
    </source>
</evidence>